<reference evidence="10 11" key="1">
    <citation type="journal article" date="2013" name="PLoS ONE">
        <title>Predicting the Proteins of Angomonas deanei, Strigomonas culicis and Their Respective Endosymbionts Reveals New Aspects of the Trypanosomatidae Family.</title>
        <authorList>
            <person name="Motta M.C."/>
            <person name="Martins A.C."/>
            <person name="de Souza S.S."/>
            <person name="Catta-Preta C.M."/>
            <person name="Silva R."/>
            <person name="Klein C.C."/>
            <person name="de Almeida L.G."/>
            <person name="de Lima Cunha O."/>
            <person name="Ciapina L.P."/>
            <person name="Brocchi M."/>
            <person name="Colabardini A.C."/>
            <person name="de Araujo Lima B."/>
            <person name="Machado C.R."/>
            <person name="de Almeida Soares C.M."/>
            <person name="Probst C.M."/>
            <person name="de Menezes C.B."/>
            <person name="Thompson C.E."/>
            <person name="Bartholomeu D.C."/>
            <person name="Gradia D.F."/>
            <person name="Pavoni D.P."/>
            <person name="Grisard E.C."/>
            <person name="Fantinatti-Garboggini F."/>
            <person name="Marchini F.K."/>
            <person name="Rodrigues-Luiz G.F."/>
            <person name="Wagner G."/>
            <person name="Goldman G.H."/>
            <person name="Fietto J.L."/>
            <person name="Elias M.C."/>
            <person name="Goldman M.H."/>
            <person name="Sagot M.F."/>
            <person name="Pereira M."/>
            <person name="Stoco P.H."/>
            <person name="de Mendonca-Neto R.P."/>
            <person name="Teixeira S.M."/>
            <person name="Maciel T.E."/>
            <person name="de Oliveira Mendes T.A."/>
            <person name="Urmenyi T.P."/>
            <person name="de Souza W."/>
            <person name="Schenkman S."/>
            <person name="de Vasconcelos A.T."/>
        </authorList>
    </citation>
    <scope>NUCLEOTIDE SEQUENCE [LARGE SCALE GENOMIC DNA]</scope>
</reference>
<gene>
    <name evidence="10" type="ORF">STCU_09841</name>
</gene>
<organism evidence="10 11">
    <name type="scientific">Strigomonas culicis</name>
    <dbReference type="NCBI Taxonomy" id="28005"/>
    <lineage>
        <taxon>Eukaryota</taxon>
        <taxon>Discoba</taxon>
        <taxon>Euglenozoa</taxon>
        <taxon>Kinetoplastea</taxon>
        <taxon>Metakinetoplastina</taxon>
        <taxon>Trypanosomatida</taxon>
        <taxon>Trypanosomatidae</taxon>
        <taxon>Strigomonadinae</taxon>
        <taxon>Strigomonas</taxon>
    </lineage>
</organism>
<sequence>MCSFDQDVKLQQSTSVTRLKVQNKGHLDLKKRTLNVSYLLWSGGSISGQGLINCTGYAKITTQGYETRQVLVPIHNYGAMTIDVQRLSLEQEGAIHNYGNLTLVVSSMGADGISSGVSQGKHNVIHNTGRGFMRIVATMEQQSYALLTNHFSFHNGVVLIVGHLNMTDVTATSRSTMSVQAASHLSLYNAHLAGSLHTEEDSQVRIMDGCSLVSLAVAGTGSFVIGGDSTLDSVNVVGDMLVMFGEKDARPVAVTIHGTITFGTSAIVHVVNVHFFATTGFAKLFSYGTNLLDYAHCAFTANMVIQASAVSVIYGNFSEFRLQKPNHFTSLLGPPDSSFYIIDTSSFQQGTDEAAVDAATAESASSLTPAVTTSSIDAFGHRRCEHTFRFAEFVKISGHMFVHGCLSIPVGGLLNGWVRPMRDARDWQALREAVCSPLLLHTPSLCSPTFPIPTPLYSGIVLSGEMLLRRHIELDELRLVAATVRAIDGVVLTLRTGLFVDNASTITFQKGAAITTPLLEISGGGSVAFAALADTFIEGNVSIQPHGVLELMEDTAGCQLDLHLNGSLHVSTEGAVRCVPLLHAESFKAEVSLNKTSDRGRIRLGGLPLDIPCPAGLVKDYVQRRQMLSLFWMSEEAKFSLDEEQLPTAVMLRGVTIALLLSVVLFCGFVRLRGSTLAQWRDDLLMPSPLRLTLTWHELSYSTMNYVCFCTVALTYVQNTLVAFHPSMAAPLPLAGMFSMRSIGVLMPHRLVRVHHANVAYLTTILVSAVTFAVSQRPLKRRPMLMNWHLQILQYVLECLDSGTIFIVGMLSLFHIPIVSFVMDGIACSTLWQDVPSCHEFDNRTTFILAFAAFLSVAVLEPFTVSNMQMRMSRVDLKVKSAWMFLMHNVNILEILLWKVFYGSAGKTAACVGFFHVLYLLLNWVSPPTAYTNINRFLLHMRIFLIIVVATILYHDLRAFRGSISSCTDGDFMFKCVFAVTAIGIFVSFWINVLYARASNESVGDASIDALRRSLAQIRSRIADLKMEVFASGDATDRENTLNAIARLRIEFLEKQERYRYETHRMLRAFYVGAQGADTVAVSAGPSSLLARREYDDFVSAASIAPHSPSSTYSLLTTEEMEIFSCGPALGKGSYGTVYLGILSSGRLVAVKYVNVLNENLEVLESVKAEVDVLKQLSHPNIIRYYGAHMMGDTMLVFMEFAVGGSLTSILRKFSELTEAVMQLYTYQILRGLQYLHYKGVVHRDIKGENILIDGLGVAKLADFGCSKSLANVANGSHVGCGTLVGSPFWMAPEVIRSEAYGTKADIWSVGCTVVEMLNRGEPPWREEFDNVYSAMFYVGSTNDIPQIPEETSDVCRDFLYHCFERDVAKRATADELLRHPWLAAVAASRGNDSVSDLTSLASDSVSSPMSQIDYYTPLLTSSTTTDARPSGVRQRSGRTVGKTDRQADGSLHTWMAATPSDDSSHAAYTADSHTLHSKDTGSSSSQPLVSRQTTAPSRSGGSPREVHLRRSQTEPPVPKPSDEETETTMESEKKKQ</sequence>
<evidence type="ECO:0000256" key="2">
    <source>
        <dbReference type="ARBA" id="ARBA00022679"/>
    </source>
</evidence>
<feature type="transmembrane region" description="Helical" evidence="8">
    <location>
        <begin position="759"/>
        <end position="779"/>
    </location>
</feature>
<evidence type="ECO:0000256" key="8">
    <source>
        <dbReference type="SAM" id="Phobius"/>
    </source>
</evidence>
<dbReference type="SMART" id="SM00220">
    <property type="entry name" value="S_TKc"/>
    <property type="match status" value="1"/>
</dbReference>
<evidence type="ECO:0000259" key="9">
    <source>
        <dbReference type="PROSITE" id="PS50011"/>
    </source>
</evidence>
<evidence type="ECO:0000256" key="1">
    <source>
        <dbReference type="ARBA" id="ARBA00022527"/>
    </source>
</evidence>
<keyword evidence="3 6" id="KW-0547">Nucleotide-binding</keyword>
<dbReference type="CDD" id="cd06606">
    <property type="entry name" value="STKc_MAPKKK"/>
    <property type="match status" value="1"/>
</dbReference>
<dbReference type="Gene3D" id="1.10.510.10">
    <property type="entry name" value="Transferase(Phosphotransferase) domain 1"/>
    <property type="match status" value="1"/>
</dbReference>
<evidence type="ECO:0000256" key="6">
    <source>
        <dbReference type="PROSITE-ProRule" id="PRU10141"/>
    </source>
</evidence>
<dbReference type="PROSITE" id="PS00108">
    <property type="entry name" value="PROTEIN_KINASE_ST"/>
    <property type="match status" value="1"/>
</dbReference>
<comment type="caution">
    <text evidence="10">The sequence shown here is derived from an EMBL/GenBank/DDBJ whole genome shotgun (WGS) entry which is preliminary data.</text>
</comment>
<accession>S9TQ93</accession>
<feature type="compositionally biased region" description="Polar residues" evidence="7">
    <location>
        <begin position="1481"/>
        <end position="1501"/>
    </location>
</feature>
<dbReference type="InterPro" id="IPR017441">
    <property type="entry name" value="Protein_kinase_ATP_BS"/>
</dbReference>
<feature type="transmembrane region" description="Helical" evidence="8">
    <location>
        <begin position="844"/>
        <end position="863"/>
    </location>
</feature>
<evidence type="ECO:0000256" key="5">
    <source>
        <dbReference type="ARBA" id="ARBA00022840"/>
    </source>
</evidence>
<keyword evidence="8" id="KW-0812">Transmembrane</keyword>
<protein>
    <submittedName>
        <fullName evidence="10">Protein kinase-like protein</fullName>
    </submittedName>
</protein>
<dbReference type="GO" id="GO:0004674">
    <property type="term" value="F:protein serine/threonine kinase activity"/>
    <property type="evidence" value="ECO:0007669"/>
    <property type="project" value="UniProtKB-KW"/>
</dbReference>
<keyword evidence="8" id="KW-1133">Transmembrane helix</keyword>
<dbReference type="PANTHER" id="PTHR11584">
    <property type="entry name" value="SERINE/THREONINE PROTEIN KINASE"/>
    <property type="match status" value="1"/>
</dbReference>
<name>S9TQ93_9TRYP</name>
<dbReference type="PANTHER" id="PTHR11584:SF369">
    <property type="entry name" value="MITOGEN-ACTIVATED PROTEIN KINASE KINASE KINASE 19-RELATED"/>
    <property type="match status" value="1"/>
</dbReference>
<evidence type="ECO:0000256" key="4">
    <source>
        <dbReference type="ARBA" id="ARBA00022777"/>
    </source>
</evidence>
<keyword evidence="4 10" id="KW-0418">Kinase</keyword>
<keyword evidence="2" id="KW-0808">Transferase</keyword>
<feature type="region of interest" description="Disordered" evidence="7">
    <location>
        <begin position="1421"/>
        <end position="1537"/>
    </location>
</feature>
<feature type="transmembrane region" description="Helical" evidence="8">
    <location>
        <begin position="908"/>
        <end position="925"/>
    </location>
</feature>
<evidence type="ECO:0000313" key="11">
    <source>
        <dbReference type="Proteomes" id="UP000015354"/>
    </source>
</evidence>
<dbReference type="PROSITE" id="PS00107">
    <property type="entry name" value="PROTEIN_KINASE_ATP"/>
    <property type="match status" value="1"/>
</dbReference>
<keyword evidence="8" id="KW-0472">Membrane</keyword>
<keyword evidence="11" id="KW-1185">Reference proteome</keyword>
<feature type="transmembrane region" description="Helical" evidence="8">
    <location>
        <begin position="976"/>
        <end position="995"/>
    </location>
</feature>
<keyword evidence="5 6" id="KW-0067">ATP-binding</keyword>
<dbReference type="EMBL" id="ATMH01009841">
    <property type="protein sequence ID" value="EPY18638.1"/>
    <property type="molecule type" value="Genomic_DNA"/>
</dbReference>
<feature type="transmembrane region" description="Helical" evidence="8">
    <location>
        <begin position="650"/>
        <end position="672"/>
    </location>
</feature>
<feature type="domain" description="Protein kinase" evidence="9">
    <location>
        <begin position="1124"/>
        <end position="1383"/>
    </location>
</feature>
<dbReference type="InterPro" id="IPR000719">
    <property type="entry name" value="Prot_kinase_dom"/>
</dbReference>
<evidence type="ECO:0000256" key="7">
    <source>
        <dbReference type="SAM" id="MobiDB-lite"/>
    </source>
</evidence>
<evidence type="ECO:0000256" key="3">
    <source>
        <dbReference type="ARBA" id="ARBA00022741"/>
    </source>
</evidence>
<dbReference type="PROSITE" id="PS50011">
    <property type="entry name" value="PROTEIN_KINASE_DOM"/>
    <property type="match status" value="1"/>
</dbReference>
<dbReference type="SUPFAM" id="SSF56112">
    <property type="entry name" value="Protein kinase-like (PK-like)"/>
    <property type="match status" value="1"/>
</dbReference>
<dbReference type="InterPro" id="IPR008271">
    <property type="entry name" value="Ser/Thr_kinase_AS"/>
</dbReference>
<feature type="transmembrane region" description="Helical" evidence="8">
    <location>
        <begin position="805"/>
        <end position="832"/>
    </location>
</feature>
<dbReference type="Pfam" id="PF00069">
    <property type="entry name" value="Pkinase"/>
    <property type="match status" value="1"/>
</dbReference>
<feature type="binding site" evidence="6">
    <location>
        <position position="1152"/>
    </location>
    <ligand>
        <name>ATP</name>
        <dbReference type="ChEBI" id="CHEBI:30616"/>
    </ligand>
</feature>
<proteinExistence type="predicted"/>
<dbReference type="GO" id="GO:0005524">
    <property type="term" value="F:ATP binding"/>
    <property type="evidence" value="ECO:0007669"/>
    <property type="project" value="UniProtKB-UniRule"/>
</dbReference>
<feature type="transmembrane region" description="Helical" evidence="8">
    <location>
        <begin position="937"/>
        <end position="955"/>
    </location>
</feature>
<dbReference type="OrthoDB" id="266718at2759"/>
<keyword evidence="1" id="KW-0723">Serine/threonine-protein kinase</keyword>
<dbReference type="InterPro" id="IPR011009">
    <property type="entry name" value="Kinase-like_dom_sf"/>
</dbReference>
<evidence type="ECO:0000313" key="10">
    <source>
        <dbReference type="EMBL" id="EPY18638.1"/>
    </source>
</evidence>
<dbReference type="Proteomes" id="UP000015354">
    <property type="component" value="Unassembled WGS sequence"/>
</dbReference>